<evidence type="ECO:0000313" key="2">
    <source>
        <dbReference type="Proteomes" id="UP000708208"/>
    </source>
</evidence>
<protein>
    <submittedName>
        <fullName evidence="1">Uncharacterized protein</fullName>
    </submittedName>
</protein>
<keyword evidence="2" id="KW-1185">Reference proteome</keyword>
<evidence type="ECO:0000313" key="1">
    <source>
        <dbReference type="EMBL" id="CAG7821431.1"/>
    </source>
</evidence>
<dbReference type="AlphaFoldDB" id="A0A8J2KP31"/>
<proteinExistence type="predicted"/>
<name>A0A8J2KP31_9HEXA</name>
<sequence length="88" mass="9933">NLNSLPGVASTQTCEQHLENGIYTSIKCTEVHAVKRPITRSQLAANKKKSPQPRQGHWLSIFALILEPMEFPPRSLFCSLILKTIWSM</sequence>
<dbReference type="Proteomes" id="UP000708208">
    <property type="component" value="Unassembled WGS sequence"/>
</dbReference>
<comment type="caution">
    <text evidence="1">The sequence shown here is derived from an EMBL/GenBank/DDBJ whole genome shotgun (WGS) entry which is preliminary data.</text>
</comment>
<gene>
    <name evidence="1" type="ORF">AFUS01_LOCUS31770</name>
</gene>
<feature type="non-terminal residue" evidence="1">
    <location>
        <position position="1"/>
    </location>
</feature>
<reference evidence="1" key="1">
    <citation type="submission" date="2021-06" db="EMBL/GenBank/DDBJ databases">
        <authorList>
            <person name="Hodson N. C."/>
            <person name="Mongue J. A."/>
            <person name="Jaron S. K."/>
        </authorList>
    </citation>
    <scope>NUCLEOTIDE SEQUENCE</scope>
</reference>
<dbReference type="EMBL" id="CAJVCH010511067">
    <property type="protein sequence ID" value="CAG7821431.1"/>
    <property type="molecule type" value="Genomic_DNA"/>
</dbReference>
<accession>A0A8J2KP31</accession>
<organism evidence="1 2">
    <name type="scientific">Allacma fusca</name>
    <dbReference type="NCBI Taxonomy" id="39272"/>
    <lineage>
        <taxon>Eukaryota</taxon>
        <taxon>Metazoa</taxon>
        <taxon>Ecdysozoa</taxon>
        <taxon>Arthropoda</taxon>
        <taxon>Hexapoda</taxon>
        <taxon>Collembola</taxon>
        <taxon>Symphypleona</taxon>
        <taxon>Sminthuridae</taxon>
        <taxon>Allacma</taxon>
    </lineage>
</organism>